<dbReference type="RefSeq" id="WP_138050295.1">
    <property type="nucleotide sequence ID" value="NZ_VBZC01000076.1"/>
</dbReference>
<feature type="domain" description="IPT/TIG" evidence="2">
    <location>
        <begin position="101"/>
        <end position="181"/>
    </location>
</feature>
<dbReference type="PANTHER" id="PTHR22625:SF70">
    <property type="entry name" value="PLEXIN A, ISOFORM A"/>
    <property type="match status" value="1"/>
</dbReference>
<feature type="domain" description="IPT/TIG" evidence="2">
    <location>
        <begin position="349"/>
        <end position="432"/>
    </location>
</feature>
<evidence type="ECO:0000313" key="3">
    <source>
        <dbReference type="EMBL" id="TLS40513.1"/>
    </source>
</evidence>
<dbReference type="InterPro" id="IPR013783">
    <property type="entry name" value="Ig-like_fold"/>
</dbReference>
<feature type="domain" description="IPT/TIG" evidence="2">
    <location>
        <begin position="183"/>
        <end position="264"/>
    </location>
</feature>
<dbReference type="Proteomes" id="UP000305906">
    <property type="component" value="Unassembled WGS sequence"/>
</dbReference>
<dbReference type="InterPro" id="IPR031148">
    <property type="entry name" value="Plexin"/>
</dbReference>
<dbReference type="SUPFAM" id="SSF81296">
    <property type="entry name" value="E set domains"/>
    <property type="match status" value="5"/>
</dbReference>
<feature type="region of interest" description="Disordered" evidence="1">
    <location>
        <begin position="403"/>
        <end position="434"/>
    </location>
</feature>
<organism evidence="3 4">
    <name type="scientific">Streptomyces montanus</name>
    <dbReference type="NCBI Taxonomy" id="2580423"/>
    <lineage>
        <taxon>Bacteria</taxon>
        <taxon>Bacillati</taxon>
        <taxon>Actinomycetota</taxon>
        <taxon>Actinomycetes</taxon>
        <taxon>Kitasatosporales</taxon>
        <taxon>Streptomycetaceae</taxon>
        <taxon>Streptomyces</taxon>
    </lineage>
</organism>
<dbReference type="Gene3D" id="2.60.40.10">
    <property type="entry name" value="Immunoglobulins"/>
    <property type="match status" value="5"/>
</dbReference>
<evidence type="ECO:0000256" key="1">
    <source>
        <dbReference type="SAM" id="MobiDB-lite"/>
    </source>
</evidence>
<dbReference type="EMBL" id="VBZC01000076">
    <property type="protein sequence ID" value="TLS40513.1"/>
    <property type="molecule type" value="Genomic_DNA"/>
</dbReference>
<dbReference type="CDD" id="cd00102">
    <property type="entry name" value="IPT"/>
    <property type="match status" value="5"/>
</dbReference>
<proteinExistence type="predicted"/>
<dbReference type="InterPro" id="IPR014756">
    <property type="entry name" value="Ig_E-set"/>
</dbReference>
<keyword evidence="4" id="KW-1185">Reference proteome</keyword>
<dbReference type="GO" id="GO:0017154">
    <property type="term" value="F:semaphorin receptor activity"/>
    <property type="evidence" value="ECO:0007669"/>
    <property type="project" value="InterPro"/>
</dbReference>
<accession>A0A5R9FI32</accession>
<dbReference type="GO" id="GO:0005975">
    <property type="term" value="P:carbohydrate metabolic process"/>
    <property type="evidence" value="ECO:0007669"/>
    <property type="project" value="UniProtKB-ARBA"/>
</dbReference>
<dbReference type="Pfam" id="PF01833">
    <property type="entry name" value="TIG"/>
    <property type="match status" value="5"/>
</dbReference>
<dbReference type="PANTHER" id="PTHR22625">
    <property type="entry name" value="PLEXIN"/>
    <property type="match status" value="1"/>
</dbReference>
<dbReference type="InterPro" id="IPR002909">
    <property type="entry name" value="IPT_dom"/>
</dbReference>
<feature type="domain" description="IPT/TIG" evidence="2">
    <location>
        <begin position="20"/>
        <end position="98"/>
    </location>
</feature>
<dbReference type="SMART" id="SM00429">
    <property type="entry name" value="IPT"/>
    <property type="match status" value="5"/>
</dbReference>
<feature type="domain" description="IPT/TIG" evidence="2">
    <location>
        <begin position="266"/>
        <end position="347"/>
    </location>
</feature>
<evidence type="ECO:0000313" key="4">
    <source>
        <dbReference type="Proteomes" id="UP000305906"/>
    </source>
</evidence>
<evidence type="ECO:0000259" key="2">
    <source>
        <dbReference type="SMART" id="SM00429"/>
    </source>
</evidence>
<gene>
    <name evidence="3" type="ORF">FE633_41230</name>
</gene>
<sequence>MAKTDKAPSAGARPSAVLAAPVINLSSPVSGVAGTTVTLTGSGFTGVTAVKFGANSASSYSVVSTTKITAVAPAGSGTVQITVTTTGGTSNGIGFTYTTATPVISGVEPVKGPTSGGNTVTLTGTSFNGATQVRFGNTTAAFAVVSATQITATAPARAAGTANITVVTPGGTSNGVPYTYVVAPTLAAVTPNQGPLAGGNAVLLTGTGLDSATQVRFGSTSAAYTVGSATQITATVPAAAAGDVAVTVVTPGGTTSGNVYYHYLPVPAVSVPTPSAGPAAGGNAVTLTGSHLLAATAVSFGATPATTFTVVSDDEIDAVAPAQAAGTVTVSVTTPGGTSSSAAYTYLDPPTLSGAAPDQGPTAGGNTVTLTGENLTATTEVRFGTDLAGFTVVSDTLLTATAPPGPAGTVSVTATTPAGTSTSTPYTRLSPPGI</sequence>
<comment type="caution">
    <text evidence="3">The sequence shown here is derived from an EMBL/GenBank/DDBJ whole genome shotgun (WGS) entry which is preliminary data.</text>
</comment>
<feature type="compositionally biased region" description="Low complexity" evidence="1">
    <location>
        <begin position="407"/>
        <end position="425"/>
    </location>
</feature>
<name>A0A5R9FI32_9ACTN</name>
<dbReference type="AlphaFoldDB" id="A0A5R9FI32"/>
<reference evidence="3 4" key="1">
    <citation type="submission" date="2019-05" db="EMBL/GenBank/DDBJ databases">
        <title>Streptomyces sp. NEAU-C151, a novel actinomycete isolated from soil.</title>
        <authorList>
            <person name="Han L."/>
            <person name="Jiang H."/>
        </authorList>
    </citation>
    <scope>NUCLEOTIDE SEQUENCE [LARGE SCALE GENOMIC DNA]</scope>
    <source>
        <strain evidence="3 4">NEAU-C151</strain>
    </source>
</reference>
<protein>
    <submittedName>
        <fullName evidence="3">Cell shape-determining protein</fullName>
    </submittedName>
</protein>